<dbReference type="PANTHER" id="PTHR35317">
    <property type="entry name" value="OS04G0629600 PROTEIN"/>
    <property type="match status" value="1"/>
</dbReference>
<evidence type="ECO:0000256" key="2">
    <source>
        <dbReference type="SAM" id="MobiDB-lite"/>
    </source>
</evidence>
<feature type="region of interest" description="Disordered" evidence="2">
    <location>
        <begin position="22"/>
        <end position="58"/>
    </location>
</feature>
<evidence type="ECO:0000256" key="1">
    <source>
        <dbReference type="PROSITE-ProRule" id="PRU00047"/>
    </source>
</evidence>
<protein>
    <submittedName>
        <fullName evidence="4">Retrovirus-related Pol polyprotein from transposon TNT 1-94</fullName>
    </submittedName>
</protein>
<dbReference type="PROSITE" id="PS50158">
    <property type="entry name" value="ZF_CCHC"/>
    <property type="match status" value="1"/>
</dbReference>
<keyword evidence="1" id="KW-0862">Zinc</keyword>
<evidence type="ECO:0000313" key="4">
    <source>
        <dbReference type="EMBL" id="OAY64504.1"/>
    </source>
</evidence>
<dbReference type="InterPro" id="IPR036875">
    <property type="entry name" value="Znf_CCHC_sf"/>
</dbReference>
<dbReference type="Gene3D" id="4.10.60.10">
    <property type="entry name" value="Zinc finger, CCHC-type"/>
    <property type="match status" value="1"/>
</dbReference>
<name>A0A199UIE0_ANACO</name>
<dbReference type="SMART" id="SM00343">
    <property type="entry name" value="ZnF_C2HC"/>
    <property type="match status" value="1"/>
</dbReference>
<organism evidence="4 5">
    <name type="scientific">Ananas comosus</name>
    <name type="common">Pineapple</name>
    <name type="synonym">Ananas ananas</name>
    <dbReference type="NCBI Taxonomy" id="4615"/>
    <lineage>
        <taxon>Eukaryota</taxon>
        <taxon>Viridiplantae</taxon>
        <taxon>Streptophyta</taxon>
        <taxon>Embryophyta</taxon>
        <taxon>Tracheophyta</taxon>
        <taxon>Spermatophyta</taxon>
        <taxon>Magnoliopsida</taxon>
        <taxon>Liliopsida</taxon>
        <taxon>Poales</taxon>
        <taxon>Bromeliaceae</taxon>
        <taxon>Bromelioideae</taxon>
        <taxon>Ananas</taxon>
    </lineage>
</organism>
<dbReference type="Proteomes" id="UP000092600">
    <property type="component" value="Unassembled WGS sequence"/>
</dbReference>
<evidence type="ECO:0000313" key="5">
    <source>
        <dbReference type="Proteomes" id="UP000092600"/>
    </source>
</evidence>
<dbReference type="STRING" id="4615.A0A199UIE0"/>
<reference evidence="4 5" key="1">
    <citation type="journal article" date="2016" name="DNA Res.">
        <title>The draft genome of MD-2 pineapple using hybrid error correction of long reads.</title>
        <authorList>
            <person name="Redwan R.M."/>
            <person name="Saidin A."/>
            <person name="Kumar S.V."/>
        </authorList>
    </citation>
    <scope>NUCLEOTIDE SEQUENCE [LARGE SCALE GENOMIC DNA]</scope>
    <source>
        <strain evidence="5">cv. MD2</strain>
        <tissue evidence="4">Leaf</tissue>
    </source>
</reference>
<keyword evidence="1" id="KW-0863">Zinc-finger</keyword>
<dbReference type="AlphaFoldDB" id="A0A199UIE0"/>
<keyword evidence="1" id="KW-0479">Metal-binding</keyword>
<dbReference type="GO" id="GO:0008270">
    <property type="term" value="F:zinc ion binding"/>
    <property type="evidence" value="ECO:0007669"/>
    <property type="project" value="UniProtKB-KW"/>
</dbReference>
<feature type="region of interest" description="Disordered" evidence="2">
    <location>
        <begin position="204"/>
        <end position="237"/>
    </location>
</feature>
<comment type="caution">
    <text evidence="4">The sequence shown here is derived from an EMBL/GenBank/DDBJ whole genome shotgun (WGS) entry which is preliminary data.</text>
</comment>
<proteinExistence type="predicted"/>
<accession>A0A199UIE0</accession>
<dbReference type="EMBL" id="LSRQ01007854">
    <property type="protein sequence ID" value="OAY64504.1"/>
    <property type="molecule type" value="Genomic_DNA"/>
</dbReference>
<sequence>MDSVYSGGLILKWLNHPAAKSLHKRHDNGSSPGRYVLDQDPPTLPNHPTADQSTAQEKWTDDDNKVRCYILASMSNELQRQHEDMKTTKEMLTHLKELYGEQSRSARFEVSKRLFKAKMHDGQSLHDHCLTMIKDLEELEKLGVKMDKELQVDLILQSLPVSYGQFIVNYHMNKIDCTNAELLNMLITTEGTLKSSKGSILAVERASSSKRKSNWKKKPAKKQKTENKPKKEASKNKAADKGKCFHCNVDGHWKRNCPVYLESLKNKRKDTPSEVYSGGLIVKWLNHPAAKSLHKRHDNGSSPGR</sequence>
<dbReference type="Pfam" id="PF14223">
    <property type="entry name" value="Retrotran_gag_2"/>
    <property type="match status" value="1"/>
</dbReference>
<dbReference type="InterPro" id="IPR001878">
    <property type="entry name" value="Znf_CCHC"/>
</dbReference>
<gene>
    <name evidence="4" type="ORF">ACMD2_23664</name>
</gene>
<feature type="compositionally biased region" description="Basic residues" evidence="2">
    <location>
        <begin position="208"/>
        <end position="222"/>
    </location>
</feature>
<feature type="compositionally biased region" description="Basic and acidic residues" evidence="2">
    <location>
        <begin position="223"/>
        <end position="237"/>
    </location>
</feature>
<feature type="domain" description="CCHC-type" evidence="3">
    <location>
        <begin position="243"/>
        <end position="258"/>
    </location>
</feature>
<dbReference type="SUPFAM" id="SSF57756">
    <property type="entry name" value="Retrovirus zinc finger-like domains"/>
    <property type="match status" value="1"/>
</dbReference>
<dbReference type="GO" id="GO:0003676">
    <property type="term" value="F:nucleic acid binding"/>
    <property type="evidence" value="ECO:0007669"/>
    <property type="project" value="InterPro"/>
</dbReference>
<evidence type="ECO:0000259" key="3">
    <source>
        <dbReference type="PROSITE" id="PS50158"/>
    </source>
</evidence>
<dbReference type="Pfam" id="PF00098">
    <property type="entry name" value="zf-CCHC"/>
    <property type="match status" value="1"/>
</dbReference>
<dbReference type="PANTHER" id="PTHR35317:SF5">
    <property type="entry name" value="CCHC-TYPE DOMAIN-CONTAINING PROTEIN"/>
    <property type="match status" value="1"/>
</dbReference>